<feature type="transmembrane region" description="Helical" evidence="1">
    <location>
        <begin position="508"/>
        <end position="526"/>
    </location>
</feature>
<feature type="transmembrane region" description="Helical" evidence="1">
    <location>
        <begin position="602"/>
        <end position="622"/>
    </location>
</feature>
<evidence type="ECO:0000313" key="2">
    <source>
        <dbReference type="EMBL" id="UYG52790.1"/>
    </source>
</evidence>
<feature type="transmembrane region" description="Helical" evidence="1">
    <location>
        <begin position="410"/>
        <end position="431"/>
    </location>
</feature>
<feature type="transmembrane region" description="Helical" evidence="1">
    <location>
        <begin position="316"/>
        <end position="334"/>
    </location>
</feature>
<dbReference type="RefSeq" id="WP_231043349.1">
    <property type="nucleotide sequence ID" value="NZ_CP106881.1"/>
</dbReference>
<keyword evidence="3" id="KW-1185">Reference proteome</keyword>
<protein>
    <submittedName>
        <fullName evidence="2">Uncharacterized protein</fullName>
    </submittedName>
</protein>
<reference evidence="2" key="1">
    <citation type="submission" date="2022-09" db="EMBL/GenBank/DDBJ databases">
        <title>The complete genome of Acidovorax sp. 5MLIR.</title>
        <authorList>
            <person name="Liu L."/>
            <person name="Yue J."/>
            <person name="Yang F."/>
            <person name="Yuan J."/>
            <person name="Li L."/>
        </authorList>
    </citation>
    <scope>NUCLEOTIDE SEQUENCE</scope>
    <source>
        <strain evidence="2">5MLIR</strain>
    </source>
</reference>
<feature type="transmembrane region" description="Helical" evidence="1">
    <location>
        <begin position="480"/>
        <end position="502"/>
    </location>
</feature>
<dbReference type="Proteomes" id="UP001162800">
    <property type="component" value="Chromosome"/>
</dbReference>
<sequence>MIRIGLLKIRREWTATALGCAAVVLLALVAAFLVQVHGSQTQALRAQAAQTRAQLMAQSIAQRLADAANAGIPLQQLVGMPQFLAHWQALHPDIAWIAVDDARGHVLWHGPAGDSLPQHEAGTGNAEVAPAGTVEARVRLQLHDAGARDPGRMLGQLAPAVLLLSVLAWLGAHFACAQGPWLRNHGVRLMARWAMRGDYRRLLYLPQRKPFDLRVQELAQAMRQVHERMARMRLLTGSLRRTEPQRLRRDYLDQVLQQAEGRDRFAGTDPDSVRLVAVQSQSLWMALLLCLGAVGPLAHGLRLVHADQPGLWQQALPAACLGVLLLAAAAGWRLGARLPIAMLSVLILSLAALALPLLALLLLGSSLHPAVLAAWNGGFAGAALAACTRVQTHPDVYPGFAHAQPRRPGAALLAWWGAVLSLGPGLGYYTLATLPPAWAPLALLLPMASGLWSALRWDVAHSPWRVRMAAAAMAFQARRAHCGAMLGIAAGLVAGPMILSLAASGSATLSQCCAVGIGLALGWSAGPRLGRRDWGATAQGAIALGAIALQLLVLAAPAFPAAWHLPWLPWLSGLVFLLLGLLLAQGLAQATEALQETVSQRLLLGCALGAGLSAMAGAAGLLDGLPLLAVVLARPLPAARAKGSDVS</sequence>
<feature type="transmembrane region" description="Helical" evidence="1">
    <location>
        <begin position="340"/>
        <end position="363"/>
    </location>
</feature>
<feature type="transmembrane region" description="Helical" evidence="1">
    <location>
        <begin position="437"/>
        <end position="459"/>
    </location>
</feature>
<organism evidence="2 3">
    <name type="scientific">Comamonas endophytica</name>
    <dbReference type="NCBI Taxonomy" id="2949090"/>
    <lineage>
        <taxon>Bacteria</taxon>
        <taxon>Pseudomonadati</taxon>
        <taxon>Pseudomonadota</taxon>
        <taxon>Betaproteobacteria</taxon>
        <taxon>Burkholderiales</taxon>
        <taxon>Comamonadaceae</taxon>
        <taxon>Comamonas</taxon>
    </lineage>
</organism>
<gene>
    <name evidence="2" type="ORF">M9799_06000</name>
</gene>
<keyword evidence="1" id="KW-0472">Membrane</keyword>
<proteinExistence type="predicted"/>
<accession>A0ABY6GCK1</accession>
<keyword evidence="1" id="KW-0812">Transmembrane</keyword>
<evidence type="ECO:0000313" key="3">
    <source>
        <dbReference type="Proteomes" id="UP001162800"/>
    </source>
</evidence>
<feature type="transmembrane region" description="Helical" evidence="1">
    <location>
        <begin position="283"/>
        <end position="304"/>
    </location>
</feature>
<feature type="transmembrane region" description="Helical" evidence="1">
    <location>
        <begin position="538"/>
        <end position="561"/>
    </location>
</feature>
<dbReference type="EMBL" id="CP106881">
    <property type="protein sequence ID" value="UYG52790.1"/>
    <property type="molecule type" value="Genomic_DNA"/>
</dbReference>
<evidence type="ECO:0000256" key="1">
    <source>
        <dbReference type="SAM" id="Phobius"/>
    </source>
</evidence>
<name>A0ABY6GCK1_9BURK</name>
<feature type="transmembrane region" description="Helical" evidence="1">
    <location>
        <begin position="567"/>
        <end position="590"/>
    </location>
</feature>
<keyword evidence="1" id="KW-1133">Transmembrane helix</keyword>